<keyword evidence="2" id="KW-1185">Reference proteome</keyword>
<gene>
    <name evidence="1" type="ORF">D7316_01409</name>
</gene>
<evidence type="ECO:0000313" key="2">
    <source>
        <dbReference type="Proteomes" id="UP000271469"/>
    </source>
</evidence>
<dbReference type="AlphaFoldDB" id="A0A3G8JIQ0"/>
<dbReference type="CDD" id="cd00085">
    <property type="entry name" value="HNHc"/>
    <property type="match status" value="1"/>
</dbReference>
<accession>A0A3G8JIQ0</accession>
<sequence length="126" mass="14101">MPWQGTGAGTGSHIPRRVRRAVILRDQGLCQLGYEGCTGFYQELDHVVGVAVRGVERTHTLTVEELQCVCRACHKRKTAWQAKAGRGLGEREPQRDHRLGRVALPTGFRYAPELHEHPQGTDPLPR</sequence>
<dbReference type="KEGG" id="gom:D7316_01409"/>
<organism evidence="1 2">
    <name type="scientific">Gordonia insulae</name>
    <dbReference type="NCBI Taxonomy" id="2420509"/>
    <lineage>
        <taxon>Bacteria</taxon>
        <taxon>Bacillati</taxon>
        <taxon>Actinomycetota</taxon>
        <taxon>Actinomycetes</taxon>
        <taxon>Mycobacteriales</taxon>
        <taxon>Gordoniaceae</taxon>
        <taxon>Gordonia</taxon>
    </lineage>
</organism>
<evidence type="ECO:0008006" key="3">
    <source>
        <dbReference type="Google" id="ProtNLM"/>
    </source>
</evidence>
<protein>
    <recommendedName>
        <fullName evidence="3">HNH nuclease domain-containing protein</fullName>
    </recommendedName>
</protein>
<dbReference type="Proteomes" id="UP000271469">
    <property type="component" value="Chromosome"/>
</dbReference>
<dbReference type="Gene3D" id="1.10.30.50">
    <property type="match status" value="1"/>
</dbReference>
<dbReference type="InterPro" id="IPR003615">
    <property type="entry name" value="HNH_nuc"/>
</dbReference>
<dbReference type="EMBL" id="CP033972">
    <property type="protein sequence ID" value="AZG44818.1"/>
    <property type="molecule type" value="Genomic_DNA"/>
</dbReference>
<reference evidence="1 2" key="1">
    <citation type="submission" date="2018-11" db="EMBL/GenBank/DDBJ databases">
        <title>Gordonia insulae sp. nov., isolated from an island soil.</title>
        <authorList>
            <person name="Kim Y.S."/>
            <person name="Kim S.B."/>
        </authorList>
    </citation>
    <scope>NUCLEOTIDE SEQUENCE [LARGE SCALE GENOMIC DNA]</scope>
    <source>
        <strain evidence="1 2">MMS17-SY073</strain>
    </source>
</reference>
<evidence type="ECO:0000313" key="1">
    <source>
        <dbReference type="EMBL" id="AZG44818.1"/>
    </source>
</evidence>
<name>A0A3G8JIQ0_9ACTN</name>
<proteinExistence type="predicted"/>